<organism evidence="2 3">
    <name type="scientific">Shimia haliotis</name>
    <dbReference type="NCBI Taxonomy" id="1280847"/>
    <lineage>
        <taxon>Bacteria</taxon>
        <taxon>Pseudomonadati</taxon>
        <taxon>Pseudomonadota</taxon>
        <taxon>Alphaproteobacteria</taxon>
        <taxon>Rhodobacterales</taxon>
        <taxon>Roseobacteraceae</taxon>
    </lineage>
</organism>
<keyword evidence="2" id="KW-0808">Transferase</keyword>
<dbReference type="AlphaFoldDB" id="A0A1I4DL57"/>
<reference evidence="3" key="1">
    <citation type="submission" date="2016-10" db="EMBL/GenBank/DDBJ databases">
        <authorList>
            <person name="Varghese N."/>
            <person name="Submissions S."/>
        </authorList>
    </citation>
    <scope>NUCLEOTIDE SEQUENCE [LARGE SCALE GENOMIC DNA]</scope>
    <source>
        <strain evidence="3">DSM 28453</strain>
    </source>
</reference>
<name>A0A1I4DL57_9RHOB</name>
<evidence type="ECO:0000313" key="2">
    <source>
        <dbReference type="EMBL" id="SFK94378.1"/>
    </source>
</evidence>
<sequence length="210" mass="22882">MMSSATFWDKQARGYAKSPIGDMAAYEYTLGRTRSYLKDSEHAMEIGAGTGSTAIKLADAVKQLTVMDISGEMLEIGKERAAEADVHNLSFVRAVAANAPEGPFDVIMAHNLLHLLDNLESDLADIAWRVKSGGLFISKTPCIAEPGLGFKFGLLKMAIPVMQMFGKAPFVRHLHIAELEGLITAAGFDIIETGNFPVRPPSRYIVARKR</sequence>
<dbReference type="PANTHER" id="PTHR43861">
    <property type="entry name" value="TRANS-ACONITATE 2-METHYLTRANSFERASE-RELATED"/>
    <property type="match status" value="1"/>
</dbReference>
<dbReference type="PANTHER" id="PTHR43861:SF1">
    <property type="entry name" value="TRANS-ACONITATE 2-METHYLTRANSFERASE"/>
    <property type="match status" value="1"/>
</dbReference>
<accession>A0A1I4DL57</accession>
<dbReference type="Gene3D" id="3.40.50.150">
    <property type="entry name" value="Vaccinia Virus protein VP39"/>
    <property type="match status" value="1"/>
</dbReference>
<proteinExistence type="predicted"/>
<evidence type="ECO:0000313" key="3">
    <source>
        <dbReference type="Proteomes" id="UP000198851"/>
    </source>
</evidence>
<dbReference type="CDD" id="cd02440">
    <property type="entry name" value="AdoMet_MTases"/>
    <property type="match status" value="1"/>
</dbReference>
<keyword evidence="3" id="KW-1185">Reference proteome</keyword>
<evidence type="ECO:0000259" key="1">
    <source>
        <dbReference type="Pfam" id="PF08242"/>
    </source>
</evidence>
<dbReference type="GO" id="GO:0008168">
    <property type="term" value="F:methyltransferase activity"/>
    <property type="evidence" value="ECO:0007669"/>
    <property type="project" value="UniProtKB-KW"/>
</dbReference>
<dbReference type="Pfam" id="PF08242">
    <property type="entry name" value="Methyltransf_12"/>
    <property type="match status" value="1"/>
</dbReference>
<feature type="domain" description="Methyltransferase type 12" evidence="1">
    <location>
        <begin position="44"/>
        <end position="136"/>
    </location>
</feature>
<protein>
    <submittedName>
        <fullName evidence="2">Ubiquinone/menaquinone biosynthesis C-methylase UbiE</fullName>
    </submittedName>
</protein>
<dbReference type="Proteomes" id="UP000198851">
    <property type="component" value="Unassembled WGS sequence"/>
</dbReference>
<dbReference type="STRING" id="1280847.SAMN04488036_103276"/>
<dbReference type="InterPro" id="IPR013217">
    <property type="entry name" value="Methyltransf_12"/>
</dbReference>
<dbReference type="InterPro" id="IPR029063">
    <property type="entry name" value="SAM-dependent_MTases_sf"/>
</dbReference>
<keyword evidence="2" id="KW-0830">Ubiquinone</keyword>
<dbReference type="OrthoDB" id="5642573at2"/>
<dbReference type="GO" id="GO:0032259">
    <property type="term" value="P:methylation"/>
    <property type="evidence" value="ECO:0007669"/>
    <property type="project" value="UniProtKB-KW"/>
</dbReference>
<dbReference type="SUPFAM" id="SSF53335">
    <property type="entry name" value="S-adenosyl-L-methionine-dependent methyltransferases"/>
    <property type="match status" value="1"/>
</dbReference>
<keyword evidence="2" id="KW-0489">Methyltransferase</keyword>
<gene>
    <name evidence="2" type="ORF">SAMN04488036_103276</name>
</gene>
<dbReference type="RefSeq" id="WP_093323249.1">
    <property type="nucleotide sequence ID" value="NZ_FOSZ01000003.1"/>
</dbReference>
<dbReference type="EMBL" id="FOSZ01000003">
    <property type="protein sequence ID" value="SFK94378.1"/>
    <property type="molecule type" value="Genomic_DNA"/>
</dbReference>